<sequence length="250" mass="28300">MTPLVNANEKRAENHLASAIRFNGSVVTVREWIDALIAQGYKPNAKAVLKGKEASRMQLHRWNNAQQTEHMKKRANAGTKIEYTMSHEESGSFYDVKKFAFDYAVSIAGPEYGEPEDRCFIVYAIPQLRKGAEYERCVAAYKPVFAEDEQRALNILRFDFPSARILWLGIAKTQEQALSLAETAMAWWGVLKSSTPSLHQMVWAFLSAKRRPLTWIKKVSFLKSSAVYRPGNSYENCLISYPVPACNIIG</sequence>
<protein>
    <submittedName>
        <fullName evidence="1">Uncharacterized protein</fullName>
    </submittedName>
</protein>
<accession>A0ABT9AZC7</accession>
<proteinExistence type="predicted"/>
<dbReference type="EMBL" id="JAUQTG010000019">
    <property type="protein sequence ID" value="MDO7858770.1"/>
    <property type="molecule type" value="Genomic_DNA"/>
</dbReference>
<organism evidence="1 2">
    <name type="scientific">Providencia huashanensis</name>
    <dbReference type="NCBI Taxonomy" id="3037798"/>
    <lineage>
        <taxon>Bacteria</taxon>
        <taxon>Pseudomonadati</taxon>
        <taxon>Pseudomonadota</taxon>
        <taxon>Gammaproteobacteria</taxon>
        <taxon>Enterobacterales</taxon>
        <taxon>Morganellaceae</taxon>
        <taxon>Providencia</taxon>
    </lineage>
</organism>
<reference evidence="1" key="2">
    <citation type="journal article" date="2024" name="Int. J. Antimicrob. Agents">
        <title>Identification of a novel Providencia species showing multi-drug-resistant in three patients with hospital-acquired infection.</title>
        <authorList>
            <person name="Yang W."/>
            <person name="Chen J."/>
            <person name="Yang F."/>
            <person name="Ji P."/>
            <person name="Shen S."/>
            <person name="Yin D."/>
            <person name="Hu F."/>
        </authorList>
    </citation>
    <scope>NUCLEOTIDE SEQUENCE</scope>
    <source>
        <strain evidence="1">CRE-138-0111</strain>
    </source>
</reference>
<evidence type="ECO:0000313" key="1">
    <source>
        <dbReference type="EMBL" id="MDO7858770.1"/>
    </source>
</evidence>
<comment type="caution">
    <text evidence="1">The sequence shown here is derived from an EMBL/GenBank/DDBJ whole genome shotgun (WGS) entry which is preliminary data.</text>
</comment>
<name>A0ABT9AZC7_9GAMM</name>
<gene>
    <name evidence="1" type="ORF">Q5E86_21000</name>
</gene>
<evidence type="ECO:0000313" key="2">
    <source>
        <dbReference type="Proteomes" id="UP001176478"/>
    </source>
</evidence>
<dbReference type="Proteomes" id="UP001176478">
    <property type="component" value="Unassembled WGS sequence"/>
</dbReference>
<reference evidence="1" key="1">
    <citation type="submission" date="2023-07" db="EMBL/GenBank/DDBJ databases">
        <authorList>
            <person name="Yang W."/>
            <person name="Chen J."/>
            <person name="Ji P."/>
            <person name="Hu F."/>
        </authorList>
    </citation>
    <scope>NUCLEOTIDE SEQUENCE</scope>
    <source>
        <strain evidence="1">CRE-138-0111</strain>
    </source>
</reference>
<keyword evidence="2" id="KW-1185">Reference proteome</keyword>